<dbReference type="Gene3D" id="1.10.10.60">
    <property type="entry name" value="Homeodomain-like"/>
    <property type="match status" value="1"/>
</dbReference>
<dbReference type="AlphaFoldDB" id="A0A0H4XD54"/>
<proteinExistence type="predicted"/>
<dbReference type="FunFam" id="3.40.50.300:FF:000006">
    <property type="entry name" value="DNA-binding transcriptional regulator NtrC"/>
    <property type="match status" value="1"/>
</dbReference>
<dbReference type="Proteomes" id="UP000009026">
    <property type="component" value="Chromosome"/>
</dbReference>
<evidence type="ECO:0000256" key="12">
    <source>
        <dbReference type="SAM" id="MobiDB-lite"/>
    </source>
</evidence>
<reference evidence="15 16" key="1">
    <citation type="journal article" date="2016" name="PLoS ONE">
        <title>Complete Genome Sequence and Comparative Genomics of a Novel Myxobacterium Myxococcus hansupus.</title>
        <authorList>
            <person name="Sharma G."/>
            <person name="Narwani T."/>
            <person name="Subramanian S."/>
        </authorList>
    </citation>
    <scope>NUCLEOTIDE SEQUENCE [LARGE SCALE GENOMIC DNA]</scope>
    <source>
        <strain evidence="16">mixupus</strain>
    </source>
</reference>
<evidence type="ECO:0000256" key="1">
    <source>
        <dbReference type="ARBA" id="ARBA00004496"/>
    </source>
</evidence>
<evidence type="ECO:0000256" key="4">
    <source>
        <dbReference type="ARBA" id="ARBA00022741"/>
    </source>
</evidence>
<evidence type="ECO:0000256" key="10">
    <source>
        <dbReference type="ARBA" id="ARBA00023163"/>
    </source>
</evidence>
<dbReference type="Pfam" id="PF00072">
    <property type="entry name" value="Response_reg"/>
    <property type="match status" value="1"/>
</dbReference>
<dbReference type="Pfam" id="PF00158">
    <property type="entry name" value="Sigma54_activat"/>
    <property type="match status" value="1"/>
</dbReference>
<evidence type="ECO:0000313" key="15">
    <source>
        <dbReference type="EMBL" id="AKQ65952.1"/>
    </source>
</evidence>
<evidence type="ECO:0000259" key="13">
    <source>
        <dbReference type="PROSITE" id="PS50045"/>
    </source>
</evidence>
<dbReference type="InterPro" id="IPR002197">
    <property type="entry name" value="HTH_Fis"/>
</dbReference>
<dbReference type="GO" id="GO:0005524">
    <property type="term" value="F:ATP binding"/>
    <property type="evidence" value="ECO:0007669"/>
    <property type="project" value="UniProtKB-KW"/>
</dbReference>
<protein>
    <submittedName>
        <fullName evidence="15">Sigma-54 dependent transcriptional regulator</fullName>
    </submittedName>
</protein>
<dbReference type="FunFam" id="3.40.50.2300:FF:000018">
    <property type="entry name" value="DNA-binding transcriptional regulator NtrC"/>
    <property type="match status" value="1"/>
</dbReference>
<dbReference type="PRINTS" id="PR01590">
    <property type="entry name" value="HTHFIS"/>
</dbReference>
<feature type="modified residue" description="4-aspartylphosphate" evidence="11">
    <location>
        <position position="54"/>
    </location>
</feature>
<dbReference type="InterPro" id="IPR003593">
    <property type="entry name" value="AAA+_ATPase"/>
</dbReference>
<dbReference type="PANTHER" id="PTHR32071">
    <property type="entry name" value="TRANSCRIPTIONAL REGULATORY PROTEIN"/>
    <property type="match status" value="1"/>
</dbReference>
<evidence type="ECO:0000256" key="2">
    <source>
        <dbReference type="ARBA" id="ARBA00022490"/>
    </source>
</evidence>
<dbReference type="SUPFAM" id="SSF46689">
    <property type="entry name" value="Homeodomain-like"/>
    <property type="match status" value="1"/>
</dbReference>
<dbReference type="Pfam" id="PF02954">
    <property type="entry name" value="HTH_8"/>
    <property type="match status" value="1"/>
</dbReference>
<dbReference type="GO" id="GO:0043565">
    <property type="term" value="F:sequence-specific DNA binding"/>
    <property type="evidence" value="ECO:0007669"/>
    <property type="project" value="InterPro"/>
</dbReference>
<dbReference type="SUPFAM" id="SSF52540">
    <property type="entry name" value="P-loop containing nucleoside triphosphate hydrolases"/>
    <property type="match status" value="1"/>
</dbReference>
<dbReference type="CDD" id="cd00009">
    <property type="entry name" value="AAA"/>
    <property type="match status" value="1"/>
</dbReference>
<name>A0A0H4XD54_9BACT</name>
<dbReference type="PROSITE" id="PS00688">
    <property type="entry name" value="SIGMA54_INTERACT_3"/>
    <property type="match status" value="1"/>
</dbReference>
<dbReference type="EMBL" id="CP012109">
    <property type="protein sequence ID" value="AKQ65952.1"/>
    <property type="molecule type" value="Genomic_DNA"/>
</dbReference>
<evidence type="ECO:0000256" key="6">
    <source>
        <dbReference type="ARBA" id="ARBA00023012"/>
    </source>
</evidence>
<dbReference type="InterPro" id="IPR025944">
    <property type="entry name" value="Sigma_54_int_dom_CS"/>
</dbReference>
<dbReference type="InterPro" id="IPR002078">
    <property type="entry name" value="Sigma_54_int"/>
</dbReference>
<evidence type="ECO:0000256" key="3">
    <source>
        <dbReference type="ARBA" id="ARBA00022553"/>
    </source>
</evidence>
<dbReference type="InterPro" id="IPR001789">
    <property type="entry name" value="Sig_transdc_resp-reg_receiver"/>
</dbReference>
<dbReference type="SMART" id="SM00448">
    <property type="entry name" value="REC"/>
    <property type="match status" value="1"/>
</dbReference>
<evidence type="ECO:0000256" key="5">
    <source>
        <dbReference type="ARBA" id="ARBA00022840"/>
    </source>
</evidence>
<dbReference type="PROSITE" id="PS00676">
    <property type="entry name" value="SIGMA54_INTERACT_2"/>
    <property type="match status" value="1"/>
</dbReference>
<dbReference type="PROSITE" id="PS50110">
    <property type="entry name" value="RESPONSE_REGULATORY"/>
    <property type="match status" value="1"/>
</dbReference>
<dbReference type="KEGG" id="mym:A176_002864"/>
<dbReference type="InterPro" id="IPR011006">
    <property type="entry name" value="CheY-like_superfamily"/>
</dbReference>
<feature type="domain" description="Response regulatory" evidence="14">
    <location>
        <begin position="5"/>
        <end position="119"/>
    </location>
</feature>
<gene>
    <name evidence="15" type="ORF">A176_002864</name>
</gene>
<accession>A0A0H4XD54</accession>
<keyword evidence="9" id="KW-0010">Activator</keyword>
<dbReference type="PATRIC" id="fig|1297742.4.peg.2892"/>
<keyword evidence="5" id="KW-0067">ATP-binding</keyword>
<dbReference type="SUPFAM" id="SSF52172">
    <property type="entry name" value="CheY-like"/>
    <property type="match status" value="1"/>
</dbReference>
<dbReference type="SMART" id="SM00382">
    <property type="entry name" value="AAA"/>
    <property type="match status" value="1"/>
</dbReference>
<keyword evidence="7" id="KW-0805">Transcription regulation</keyword>
<feature type="region of interest" description="Disordered" evidence="12">
    <location>
        <begin position="451"/>
        <end position="472"/>
    </location>
</feature>
<dbReference type="RefSeq" id="WP_044889146.1">
    <property type="nucleotide sequence ID" value="NZ_CP012109.1"/>
</dbReference>
<evidence type="ECO:0000256" key="9">
    <source>
        <dbReference type="ARBA" id="ARBA00023159"/>
    </source>
</evidence>
<sequence length="485" mass="53708">MGSARILAVDDERDTCEALAEMLSAWGHKVEIAFDGHDALRKANEFRPDVVLSDLAMPETDGLWLLRNLKEELPDCPVVFLTGRGTIDAAVESIREGAYDFIVKPLDTARLKVCIDRALEKKETLREVQTLRRRLKQLGSSDLIAQSAGMRKVIELVEKVAPSKASVSISGESGTGKEVVSRAVHNLSLRRDKPFIAINCASIPATLIESELFGHERGAFTGADQRRPGVFEMAHGGTLFLDELGEIPIELQAKLLRVLEEGRLRRLGGKVEIEVDVRVLCATNRDLKQEIKNGRFREDLYFRLNVFQIHLPPLRERRDDVPILVQHFVDKFRGDSGKRVSGVHPEAMEVLKNYDWPGNIRELRNAVERAVILCDGELITREHLPPDMAGKSPERHTFRLPFGLSLDAVEREYILGSLQRNGNNKARTAEVLGVSEKTLYNKLNRYAAEARAQQQGPTGGGGGPLGGQGSDGAMGAMGANSFVIR</sequence>
<keyword evidence="4" id="KW-0547">Nucleotide-binding</keyword>
<dbReference type="Pfam" id="PF25601">
    <property type="entry name" value="AAA_lid_14"/>
    <property type="match status" value="1"/>
</dbReference>
<evidence type="ECO:0000259" key="14">
    <source>
        <dbReference type="PROSITE" id="PS50110"/>
    </source>
</evidence>
<dbReference type="OrthoDB" id="9763792at2"/>
<keyword evidence="8" id="KW-0238">DNA-binding</keyword>
<dbReference type="GO" id="GO:0005737">
    <property type="term" value="C:cytoplasm"/>
    <property type="evidence" value="ECO:0007669"/>
    <property type="project" value="UniProtKB-SubCell"/>
</dbReference>
<dbReference type="Gene3D" id="3.40.50.2300">
    <property type="match status" value="1"/>
</dbReference>
<keyword evidence="2" id="KW-0963">Cytoplasm</keyword>
<dbReference type="eggNOG" id="COG2204">
    <property type="taxonomic scope" value="Bacteria"/>
</dbReference>
<dbReference type="GO" id="GO:0000160">
    <property type="term" value="P:phosphorelay signal transduction system"/>
    <property type="evidence" value="ECO:0007669"/>
    <property type="project" value="UniProtKB-KW"/>
</dbReference>
<dbReference type="Gene3D" id="1.10.8.60">
    <property type="match status" value="1"/>
</dbReference>
<dbReference type="InterPro" id="IPR027417">
    <property type="entry name" value="P-loop_NTPase"/>
</dbReference>
<dbReference type="FunFam" id="1.10.8.60:FF:000014">
    <property type="entry name" value="DNA-binding transcriptional regulator NtrC"/>
    <property type="match status" value="1"/>
</dbReference>
<keyword evidence="6" id="KW-0902">Two-component regulatory system</keyword>
<evidence type="ECO:0000313" key="16">
    <source>
        <dbReference type="Proteomes" id="UP000009026"/>
    </source>
</evidence>
<dbReference type="Gene3D" id="3.40.50.300">
    <property type="entry name" value="P-loop containing nucleotide triphosphate hydrolases"/>
    <property type="match status" value="1"/>
</dbReference>
<dbReference type="InterPro" id="IPR025943">
    <property type="entry name" value="Sigma_54_int_dom_ATP-bd_2"/>
</dbReference>
<dbReference type="GO" id="GO:0006355">
    <property type="term" value="P:regulation of DNA-templated transcription"/>
    <property type="evidence" value="ECO:0007669"/>
    <property type="project" value="InterPro"/>
</dbReference>
<keyword evidence="10" id="KW-0804">Transcription</keyword>
<evidence type="ECO:0000256" key="7">
    <source>
        <dbReference type="ARBA" id="ARBA00023015"/>
    </source>
</evidence>
<comment type="subcellular location">
    <subcellularLocation>
        <location evidence="1">Cytoplasm</location>
    </subcellularLocation>
</comment>
<organism evidence="15 16">
    <name type="scientific">Pseudomyxococcus hansupus</name>
    <dbReference type="NCBI Taxonomy" id="1297742"/>
    <lineage>
        <taxon>Bacteria</taxon>
        <taxon>Pseudomonadati</taxon>
        <taxon>Myxococcota</taxon>
        <taxon>Myxococcia</taxon>
        <taxon>Myxococcales</taxon>
        <taxon>Cystobacterineae</taxon>
        <taxon>Myxococcaceae</taxon>
        <taxon>Pseudomyxococcus</taxon>
    </lineage>
</organism>
<dbReference type="InterPro" id="IPR058031">
    <property type="entry name" value="AAA_lid_NorR"/>
</dbReference>
<feature type="domain" description="Sigma-54 factor interaction" evidence="13">
    <location>
        <begin position="143"/>
        <end position="372"/>
    </location>
</feature>
<keyword evidence="3 11" id="KW-0597">Phosphoprotein</keyword>
<feature type="compositionally biased region" description="Gly residues" evidence="12">
    <location>
        <begin position="457"/>
        <end position="472"/>
    </location>
</feature>
<dbReference type="InterPro" id="IPR009057">
    <property type="entry name" value="Homeodomain-like_sf"/>
</dbReference>
<evidence type="ECO:0000256" key="8">
    <source>
        <dbReference type="ARBA" id="ARBA00023125"/>
    </source>
</evidence>
<dbReference type="STRING" id="1297742.A176_002864"/>
<evidence type="ECO:0000256" key="11">
    <source>
        <dbReference type="PROSITE-ProRule" id="PRU00169"/>
    </source>
</evidence>
<dbReference type="PROSITE" id="PS50045">
    <property type="entry name" value="SIGMA54_INTERACT_4"/>
    <property type="match status" value="1"/>
</dbReference>
<keyword evidence="16" id="KW-1185">Reference proteome</keyword>